<dbReference type="EMBL" id="CP027062">
    <property type="protein sequence ID" value="AVI51029.1"/>
    <property type="molecule type" value="Genomic_DNA"/>
</dbReference>
<dbReference type="KEGG" id="aue:C5O00_07500"/>
<keyword evidence="1" id="KW-0472">Membrane</keyword>
<keyword evidence="1" id="KW-1133">Transmembrane helix</keyword>
<evidence type="ECO:0000313" key="2">
    <source>
        <dbReference type="EMBL" id="AVI51029.1"/>
    </source>
</evidence>
<evidence type="ECO:0000256" key="1">
    <source>
        <dbReference type="SAM" id="Phobius"/>
    </source>
</evidence>
<feature type="transmembrane region" description="Helical" evidence="1">
    <location>
        <begin position="6"/>
        <end position="28"/>
    </location>
</feature>
<proteinExistence type="predicted"/>
<evidence type="ECO:0000313" key="3">
    <source>
        <dbReference type="Proteomes" id="UP000238442"/>
    </source>
</evidence>
<organism evidence="2 3">
    <name type="scientific">Pukyongia salina</name>
    <dbReference type="NCBI Taxonomy" id="2094025"/>
    <lineage>
        <taxon>Bacteria</taxon>
        <taxon>Pseudomonadati</taxon>
        <taxon>Bacteroidota</taxon>
        <taxon>Flavobacteriia</taxon>
        <taxon>Flavobacteriales</taxon>
        <taxon>Flavobacteriaceae</taxon>
        <taxon>Pukyongia</taxon>
    </lineage>
</organism>
<feature type="transmembrane region" description="Helical" evidence="1">
    <location>
        <begin position="56"/>
        <end position="76"/>
    </location>
</feature>
<dbReference type="AlphaFoldDB" id="A0A2S0HWJ7"/>
<accession>A0A2S0HWJ7</accession>
<gene>
    <name evidence="2" type="ORF">C5O00_07500</name>
</gene>
<dbReference type="Pfam" id="PF08570">
    <property type="entry name" value="DUF1761"/>
    <property type="match status" value="1"/>
</dbReference>
<name>A0A2S0HWJ7_9FLAO</name>
<feature type="transmembrane region" description="Helical" evidence="1">
    <location>
        <begin position="82"/>
        <end position="107"/>
    </location>
</feature>
<feature type="transmembrane region" description="Helical" evidence="1">
    <location>
        <begin position="114"/>
        <end position="136"/>
    </location>
</feature>
<sequence>MIMENLVINHWAVLCSASLNLVLGAVWYSPVLFYKTWKTENGLTDEKFKNVNMGKMYAISFILALVMSYNMAFFLGDTQTNWIWGLTAGFLTGFGFSAMIFTAIALFELKSLKYILINGGYIIVYFSLIGFIIGIWR</sequence>
<keyword evidence="3" id="KW-1185">Reference proteome</keyword>
<keyword evidence="1" id="KW-0812">Transmembrane</keyword>
<dbReference type="Proteomes" id="UP000238442">
    <property type="component" value="Chromosome"/>
</dbReference>
<protein>
    <submittedName>
        <fullName evidence="2">DUF1761 domain-containing protein</fullName>
    </submittedName>
</protein>
<dbReference type="InterPro" id="IPR013879">
    <property type="entry name" value="DUF1761"/>
</dbReference>
<reference evidence="2 3" key="1">
    <citation type="submission" date="2018-02" db="EMBL/GenBank/DDBJ databases">
        <title>Genomic analysis of the strain RR4-38 isolated from a seawater recirculating aquaculture system.</title>
        <authorList>
            <person name="Kim Y.-S."/>
            <person name="Jang Y.H."/>
            <person name="Kim K.-H."/>
        </authorList>
    </citation>
    <scope>NUCLEOTIDE SEQUENCE [LARGE SCALE GENOMIC DNA]</scope>
    <source>
        <strain evidence="2 3">RR4-38</strain>
    </source>
</reference>